<dbReference type="EMBL" id="AB853026">
    <property type="protein sequence ID" value="BAO18886.1"/>
    <property type="molecule type" value="Genomic_DNA"/>
</dbReference>
<organism evidence="1">
    <name type="scientific">Burkholderia sp. M701</name>
    <dbReference type="NCBI Taxonomy" id="326454"/>
    <lineage>
        <taxon>Bacteria</taxon>
        <taxon>Pseudomonadati</taxon>
        <taxon>Pseudomonadota</taxon>
        <taxon>Betaproteobacteria</taxon>
        <taxon>Burkholderiales</taxon>
        <taxon>Burkholderiaceae</taxon>
        <taxon>Burkholderia</taxon>
    </lineage>
</organism>
<sequence>MTMLTVPIDSASTRDRVVAFLNEIGIETRYENGASGFIEGCRIAQGTLLADPACRVSSMLHEAGHLAITPRCFRTLMDGNLYAGQREMLRIVGESNLHPDDPLYRAVIQCSDPEATAWAWSAGVHLELPPEEIIRDDEYDGEGESLRLALQIGAYYGVNGLAHAGFCLLRPRNGLAAWPHLHHWTQEVGQGFP</sequence>
<proteinExistence type="predicted"/>
<dbReference type="AlphaFoldDB" id="V5YPL9"/>
<reference evidence="1" key="1">
    <citation type="journal article" date="2014" name="Microbiology">
        <title>A 2,4-dichlorophenoxyacetic acid degradation plasmid pM7012 discloses distribution of an unclassified megaplasmid group across bacterial species.</title>
        <authorList>
            <person name="Sakai Y."/>
            <person name="Ogawa N."/>
            <person name="Shimomura Y."/>
            <person name="Fujii T."/>
        </authorList>
    </citation>
    <scope>NUCLEOTIDE SEQUENCE</scope>
    <source>
        <strain evidence="1">M701</strain>
    </source>
</reference>
<evidence type="ECO:0000313" key="1">
    <source>
        <dbReference type="EMBL" id="BAO18886.1"/>
    </source>
</evidence>
<name>V5YPL9_9BURK</name>
<geneLocation type="plasmid" evidence="1">
    <name>pM7012</name>
</geneLocation>
<accession>V5YPL9</accession>
<protein>
    <submittedName>
        <fullName evidence="1">Uncharacterized protein</fullName>
    </submittedName>
</protein>
<reference evidence="1" key="2">
    <citation type="submission" date="2024-06" db="EMBL/GenBank/DDBJ databases">
        <authorList>
            <person name="Sakai Y."/>
            <person name="Fujii T."/>
        </authorList>
    </citation>
    <scope>NUCLEOTIDE SEQUENCE</scope>
    <source>
        <strain evidence="1">M701</strain>
        <plasmid evidence="1">pM7012</plasmid>
    </source>
</reference>
<keyword evidence="1" id="KW-0614">Plasmid</keyword>
<dbReference type="RefSeq" id="WP_023842429.1">
    <property type="nucleotide sequence ID" value="NC_022995.1"/>
</dbReference>